<name>A0ABZ0VU68_9HYPH</name>
<proteinExistence type="inferred from homology"/>
<dbReference type="Proteomes" id="UP001322481">
    <property type="component" value="Chromosome"/>
</dbReference>
<reference evidence="8 9" key="1">
    <citation type="submission" date="2023-11" db="EMBL/GenBank/DDBJ databases">
        <authorList>
            <person name="Panchal A.K."/>
            <person name="Meaney J.S."/>
            <person name="Karas B.J."/>
            <person name="diCenzo G.C."/>
        </authorList>
    </citation>
    <scope>NUCLEOTIDE SEQUENCE [LARGE SCALE GENOMIC DNA]</scope>
    <source>
        <strain evidence="8 9">NZP2235</strain>
    </source>
</reference>
<evidence type="ECO:0000313" key="8">
    <source>
        <dbReference type="EMBL" id="WQC00453.1"/>
    </source>
</evidence>
<feature type="transmembrane region" description="Helical" evidence="6">
    <location>
        <begin position="97"/>
        <end position="115"/>
    </location>
</feature>
<keyword evidence="9" id="KW-1185">Reference proteome</keyword>
<dbReference type="EMBL" id="CP139858">
    <property type="protein sequence ID" value="WQC00453.1"/>
    <property type="molecule type" value="Genomic_DNA"/>
</dbReference>
<protein>
    <submittedName>
        <fullName evidence="8">GtrA family protein</fullName>
    </submittedName>
</protein>
<evidence type="ECO:0000256" key="6">
    <source>
        <dbReference type="SAM" id="Phobius"/>
    </source>
</evidence>
<dbReference type="PANTHER" id="PTHR38459">
    <property type="entry name" value="PROPHAGE BACTOPRENOL-LINKED GLUCOSE TRANSLOCASE HOMOLOG"/>
    <property type="match status" value="1"/>
</dbReference>
<dbReference type="RefSeq" id="WP_322419341.1">
    <property type="nucleotide sequence ID" value="NZ_CP139858.1"/>
</dbReference>
<evidence type="ECO:0000256" key="5">
    <source>
        <dbReference type="ARBA" id="ARBA00023136"/>
    </source>
</evidence>
<sequence length="128" mass="14100">MPTSQIARYATVGVTAVAIHYAILVGLVELAGVKKIVASVIGFCAAVPFNYYLQHRWVFRSENDHRLALTRYVIVTSLGLMINSWVFYAGLAVGLPYLLAQATAIVLVTGFNFIANRFYTFTAHSAVR</sequence>
<evidence type="ECO:0000256" key="2">
    <source>
        <dbReference type="ARBA" id="ARBA00009399"/>
    </source>
</evidence>
<keyword evidence="3 6" id="KW-0812">Transmembrane</keyword>
<organism evidence="8 9">
    <name type="scientific">Mesorhizobium huakuii</name>
    <dbReference type="NCBI Taxonomy" id="28104"/>
    <lineage>
        <taxon>Bacteria</taxon>
        <taxon>Pseudomonadati</taxon>
        <taxon>Pseudomonadota</taxon>
        <taxon>Alphaproteobacteria</taxon>
        <taxon>Hyphomicrobiales</taxon>
        <taxon>Phyllobacteriaceae</taxon>
        <taxon>Mesorhizobium</taxon>
    </lineage>
</organism>
<evidence type="ECO:0000256" key="4">
    <source>
        <dbReference type="ARBA" id="ARBA00022989"/>
    </source>
</evidence>
<evidence type="ECO:0000313" key="9">
    <source>
        <dbReference type="Proteomes" id="UP001322481"/>
    </source>
</evidence>
<dbReference type="PANTHER" id="PTHR38459:SF1">
    <property type="entry name" value="PROPHAGE BACTOPRENOL-LINKED GLUCOSE TRANSLOCASE HOMOLOG"/>
    <property type="match status" value="1"/>
</dbReference>
<keyword evidence="4 6" id="KW-1133">Transmembrane helix</keyword>
<dbReference type="Pfam" id="PF04138">
    <property type="entry name" value="GtrA_DPMS_TM"/>
    <property type="match status" value="1"/>
</dbReference>
<feature type="transmembrane region" description="Helical" evidence="6">
    <location>
        <begin position="73"/>
        <end position="91"/>
    </location>
</feature>
<evidence type="ECO:0000259" key="7">
    <source>
        <dbReference type="Pfam" id="PF04138"/>
    </source>
</evidence>
<dbReference type="InterPro" id="IPR007267">
    <property type="entry name" value="GtrA_DPMS_TM"/>
</dbReference>
<accession>A0ABZ0VU68</accession>
<evidence type="ECO:0000256" key="1">
    <source>
        <dbReference type="ARBA" id="ARBA00004141"/>
    </source>
</evidence>
<comment type="subcellular location">
    <subcellularLocation>
        <location evidence="1">Membrane</location>
        <topology evidence="1">Multi-pass membrane protein</topology>
    </subcellularLocation>
</comment>
<feature type="domain" description="GtrA/DPMS transmembrane" evidence="7">
    <location>
        <begin position="8"/>
        <end position="121"/>
    </location>
</feature>
<evidence type="ECO:0000256" key="3">
    <source>
        <dbReference type="ARBA" id="ARBA00022692"/>
    </source>
</evidence>
<gene>
    <name evidence="8" type="ORF">U0R22_004659</name>
</gene>
<feature type="transmembrane region" description="Helical" evidence="6">
    <location>
        <begin position="12"/>
        <end position="30"/>
    </location>
</feature>
<keyword evidence="5 6" id="KW-0472">Membrane</keyword>
<dbReference type="InterPro" id="IPR051401">
    <property type="entry name" value="GtrA_CellWall_Glycosyl"/>
</dbReference>
<feature type="transmembrane region" description="Helical" evidence="6">
    <location>
        <begin position="36"/>
        <end position="53"/>
    </location>
</feature>
<comment type="similarity">
    <text evidence="2">Belongs to the GtrA family.</text>
</comment>